<name>A0A2U8E488_9BACT</name>
<dbReference type="SUPFAM" id="SSF56349">
    <property type="entry name" value="DNA breaking-rejoining enzymes"/>
    <property type="match status" value="1"/>
</dbReference>
<dbReference type="GO" id="GO:0003677">
    <property type="term" value="F:DNA binding"/>
    <property type="evidence" value="ECO:0007669"/>
    <property type="project" value="UniProtKB-KW"/>
</dbReference>
<evidence type="ECO:0000256" key="4">
    <source>
        <dbReference type="ARBA" id="ARBA00023172"/>
    </source>
</evidence>
<comment type="similarity">
    <text evidence="1">Belongs to the 'phage' integrase family.</text>
</comment>
<dbReference type="PANTHER" id="PTHR30629">
    <property type="entry name" value="PROPHAGE INTEGRASE"/>
    <property type="match status" value="1"/>
</dbReference>
<organism evidence="5 6">
    <name type="scientific">Ereboglobus luteus</name>
    <dbReference type="NCBI Taxonomy" id="1796921"/>
    <lineage>
        <taxon>Bacteria</taxon>
        <taxon>Pseudomonadati</taxon>
        <taxon>Verrucomicrobiota</taxon>
        <taxon>Opitutia</taxon>
        <taxon>Opitutales</taxon>
        <taxon>Opitutaceae</taxon>
        <taxon>Ereboglobus</taxon>
    </lineage>
</organism>
<keyword evidence="2" id="KW-0229">DNA integration</keyword>
<keyword evidence="4" id="KW-0233">DNA recombination</keyword>
<dbReference type="OrthoDB" id="187607at2"/>
<dbReference type="InterPro" id="IPR010998">
    <property type="entry name" value="Integrase_recombinase_N"/>
</dbReference>
<dbReference type="Proteomes" id="UP000244896">
    <property type="component" value="Chromosome"/>
</dbReference>
<evidence type="ECO:0000256" key="3">
    <source>
        <dbReference type="ARBA" id="ARBA00023125"/>
    </source>
</evidence>
<keyword evidence="3" id="KW-0238">DNA-binding</keyword>
<dbReference type="Gene3D" id="1.10.443.10">
    <property type="entry name" value="Intergrase catalytic core"/>
    <property type="match status" value="1"/>
</dbReference>
<evidence type="ECO:0000256" key="1">
    <source>
        <dbReference type="ARBA" id="ARBA00008857"/>
    </source>
</evidence>
<dbReference type="KEGG" id="elut:CKA38_10540"/>
<gene>
    <name evidence="5" type="ORF">CKA38_10540</name>
</gene>
<dbReference type="PANTHER" id="PTHR30629:SF2">
    <property type="entry name" value="PROPHAGE INTEGRASE INTS-RELATED"/>
    <property type="match status" value="1"/>
</dbReference>
<evidence type="ECO:0008006" key="7">
    <source>
        <dbReference type="Google" id="ProtNLM"/>
    </source>
</evidence>
<proteinExistence type="inferred from homology"/>
<dbReference type="Gene3D" id="1.10.150.130">
    <property type="match status" value="1"/>
</dbReference>
<evidence type="ECO:0000313" key="5">
    <source>
        <dbReference type="EMBL" id="AWI09626.1"/>
    </source>
</evidence>
<evidence type="ECO:0000256" key="2">
    <source>
        <dbReference type="ARBA" id="ARBA00022908"/>
    </source>
</evidence>
<protein>
    <recommendedName>
        <fullName evidence="7">Core-binding (CB) domain-containing protein</fullName>
    </recommendedName>
</protein>
<dbReference type="RefSeq" id="WP_108825437.1">
    <property type="nucleotide sequence ID" value="NZ_CP023004.1"/>
</dbReference>
<dbReference type="GO" id="GO:0006310">
    <property type="term" value="P:DNA recombination"/>
    <property type="evidence" value="ECO:0007669"/>
    <property type="project" value="UniProtKB-KW"/>
</dbReference>
<dbReference type="InterPro" id="IPR011010">
    <property type="entry name" value="DNA_brk_join_enz"/>
</dbReference>
<dbReference type="InterPro" id="IPR013762">
    <property type="entry name" value="Integrase-like_cat_sf"/>
</dbReference>
<evidence type="ECO:0000313" key="6">
    <source>
        <dbReference type="Proteomes" id="UP000244896"/>
    </source>
</evidence>
<dbReference type="AlphaFoldDB" id="A0A2U8E488"/>
<reference evidence="5 6" key="1">
    <citation type="journal article" date="2018" name="Syst. Appl. Microbiol.">
        <title>Ereboglobus luteus gen. nov. sp. nov. from cockroach guts, and new insights into the oxygen relationship of the genera Opitutus and Didymococcus (Verrucomicrobia: Opitutaceae).</title>
        <authorList>
            <person name="Tegtmeier D."/>
            <person name="Belitz A."/>
            <person name="Radek R."/>
            <person name="Heimerl T."/>
            <person name="Brune A."/>
        </authorList>
    </citation>
    <scope>NUCLEOTIDE SEQUENCE [LARGE SCALE GENOMIC DNA]</scope>
    <source>
        <strain evidence="5 6">Ho45</strain>
    </source>
</reference>
<dbReference type="InterPro" id="IPR050808">
    <property type="entry name" value="Phage_Integrase"/>
</dbReference>
<dbReference type="GO" id="GO:0015074">
    <property type="term" value="P:DNA integration"/>
    <property type="evidence" value="ECO:0007669"/>
    <property type="project" value="UniProtKB-KW"/>
</dbReference>
<accession>A0A2U8E488</accession>
<dbReference type="EMBL" id="CP023004">
    <property type="protein sequence ID" value="AWI09626.1"/>
    <property type="molecule type" value="Genomic_DNA"/>
</dbReference>
<sequence>MKTQTALFVLKPFKNRNGVTSYRVSGWLHGERIRKNFKTRQEAVVEKSTLEIKAAQIASGLRPTATILSPEQQSEAEALFLKIKPLNHSLSFYVDYALKNYREVEHKIPLTNAVFEYRAQRAQDHAKGLISVSQIKAIKNHMTHLCNSFPNVLVSDITPDHLRTFFGRGNATLKTHNNRRGIVSTFLKFAMDKEWISKNPVAKIPQYRIAHKRGSAATLSANQAAELMEYVETFHEGRLASYFALCLFAGIRPDIDQGEIAKLRPEHINLDTKVIRIEPEVSKVNMKRNITIQPNLDAWLSAYPLKKYPVVITNMKYLRIRISKKFNLTHDVLRHTFISMHVAKFRSMGDTALQAGNSEEIIRKHYLDVKSQSEAEVFFSIMPKLRAVPKAVAPTTPASAAPLASSDPISRAA</sequence>
<keyword evidence="6" id="KW-1185">Reference proteome</keyword>